<name>A0A1J8P559_9COXI</name>
<gene>
    <name evidence="3" type="ORF">A1D18_04345</name>
</gene>
<comment type="caution">
    <text evidence="3">The sequence shown here is derived from an EMBL/GenBank/DDBJ whole genome shotgun (WGS) entry which is preliminary data.</text>
</comment>
<dbReference type="RefSeq" id="WP_071662593.1">
    <property type="nucleotide sequence ID" value="NZ_LUKY01000033.1"/>
</dbReference>
<feature type="coiled-coil region" evidence="1">
    <location>
        <begin position="125"/>
        <end position="152"/>
    </location>
</feature>
<evidence type="ECO:0000313" key="3">
    <source>
        <dbReference type="EMBL" id="OIZ94099.1"/>
    </source>
</evidence>
<feature type="compositionally biased region" description="Polar residues" evidence="2">
    <location>
        <begin position="200"/>
        <end position="214"/>
    </location>
</feature>
<feature type="compositionally biased region" description="Low complexity" evidence="2">
    <location>
        <begin position="354"/>
        <end position="367"/>
    </location>
</feature>
<dbReference type="Proteomes" id="UP000183924">
    <property type="component" value="Unassembled WGS sequence"/>
</dbReference>
<feature type="coiled-coil region" evidence="1">
    <location>
        <begin position="549"/>
        <end position="576"/>
    </location>
</feature>
<protein>
    <submittedName>
        <fullName evidence="3">Uncharacterized protein</fullName>
    </submittedName>
</protein>
<feature type="region of interest" description="Disordered" evidence="2">
    <location>
        <begin position="354"/>
        <end position="373"/>
    </location>
</feature>
<keyword evidence="4" id="KW-1185">Reference proteome</keyword>
<feature type="compositionally biased region" description="Low complexity" evidence="2">
    <location>
        <begin position="310"/>
        <end position="321"/>
    </location>
</feature>
<dbReference type="EMBL" id="LUKY01000033">
    <property type="protein sequence ID" value="OIZ94099.1"/>
    <property type="molecule type" value="Genomic_DNA"/>
</dbReference>
<dbReference type="STRING" id="1225476.A1D18_04345"/>
<accession>A0A1J8P559</accession>
<evidence type="ECO:0000256" key="2">
    <source>
        <dbReference type="SAM" id="MobiDB-lite"/>
    </source>
</evidence>
<evidence type="ECO:0000256" key="1">
    <source>
        <dbReference type="SAM" id="Coils"/>
    </source>
</evidence>
<sequence>MPLSDPPEREELDQQSKELHLAVNEFVQVIQNYLEKSNPTQKIREEKENFTESTMSEEVKKQLSSPMQHYLKIVFDDDKKDGISNNDLIIEKLNLLAQQIISNLNTLNQFTAKEQQLTAIKEKAITVLQKELQKSEDVIKKLKYQIKKLEKHVIETFKQDHHENEDDESFFYDDFFINSTFTDNQLLEKNQVARQEGHSETNNSKKIKLQSSQKDDSYLQTNYANLSEGALSVKNNKSNKIEFENEEKQLKEILVKNIKHGEWSMPKNETDIIDLEHQIIHEDYLNRAHHTNLSKKNSASSESSSRHPSDSSNSPTSKISNENINKFFNNFSDESEDEAFIELNSFIEPNSFRTSTHSSNSSLSRSHSSPDLKQFRNKQGTILVKNHSSSEDLINFKSVEHIEEASIAPIINSINGATLIPLTQETPIENIISNEEFQEKLKVELLKYLNDEYAQVFQDHDLLNSNSDLFNNLLKLESEELNRKTLANHTINRLLKNDDTKAEIRAVLTELHTQTGHADLLTQEKANSVLAPLIFPDSFINGACANLLNDILRKNRDNAESLIQHAEEIVGTLNEDNHPEISQAFITEFLQIASTAAKNLFNDTIDRSELSDFKDKLQKISADEIKNLIFALSNKTQLLTKTIEKIHTNGLMASTYLDEVKDLASYIFPTLWVNQKNFKDHIAEIGRDLLITLCIKNLQTTEKANLKEAAKKTLEDKIFRNGLLLPTEHTETIKKATKELVTQLLETNSIKGIIEQTKSTCAADNLNLLEASRQKLYEQLSQEIDQTFNHYFPNVHLDPILEKINTNHIRPANDPQKLPIDHLLTEDEKLMFPSELQYVDSAQEFVSGLRVKYPHLPSDYESKIDDDTFKELRLILRKKALVETNQAMPSDNDIISLSPKAWLEKALRIVTNKSINLELDQKQQKNLNNEFNNIFPLPHIVDEAITQKSLIELTKELKRLYEINAEIPATIYKIISKIETQLKKYPHLVDDYAVFKANLNNSLPLTFPIKDDNERSNLNDEQITALFDQINHRLENDVSKWMLISNNIAKEITNDILTHHANQFGPNKEAISLLVTNALEILYKFHDLEKTLEERKKWKNEIHQLYALTEKLRSNNHFSKEINTRIVKLENMQMLKKNDPEEKRTMVTPKGVYLPYKCRIIANSSKPDLIVMEPSSYEVRIDKNAFYKQNALTIGQTVTFAQALTNGSECKWAVTRSNEQCLAYKTIKKFFRNKDSYLEEVSFAQMMHLVNSFKVSEVSTPYTLTFGNCSPKMQKILYVFSQTYNKLLDNSNLLKGTRILCHIKNEPGKEEYAKLEEVFKEKFTLHANELVDISEKLKAESISHQIIRSRG</sequence>
<organism evidence="3 4">
    <name type="scientific">Candidatus Rickettsiella isopodorum</name>
    <dbReference type="NCBI Taxonomy" id="1225476"/>
    <lineage>
        <taxon>Bacteria</taxon>
        <taxon>Pseudomonadati</taxon>
        <taxon>Pseudomonadota</taxon>
        <taxon>Gammaproteobacteria</taxon>
        <taxon>Legionellales</taxon>
        <taxon>Coxiellaceae</taxon>
        <taxon>Rickettsiella</taxon>
    </lineage>
</organism>
<feature type="compositionally biased region" description="Low complexity" evidence="2">
    <location>
        <begin position="294"/>
        <end position="303"/>
    </location>
</feature>
<reference evidence="3 4" key="1">
    <citation type="submission" date="2016-03" db="EMBL/GenBank/DDBJ databases">
        <title>Comparative genomics of Rickettsiella.</title>
        <authorList>
            <person name="Chandler C."/>
            <person name="Wang Y."/>
        </authorList>
    </citation>
    <scope>NUCLEOTIDE SEQUENCE [LARGE SCALE GENOMIC DNA]</scope>
    <source>
        <strain evidence="3 4">RCFS May 2013</strain>
    </source>
</reference>
<feature type="region of interest" description="Disordered" evidence="2">
    <location>
        <begin position="293"/>
        <end position="321"/>
    </location>
</feature>
<keyword evidence="1" id="KW-0175">Coiled coil</keyword>
<feature type="region of interest" description="Disordered" evidence="2">
    <location>
        <begin position="192"/>
        <end position="214"/>
    </location>
</feature>
<proteinExistence type="predicted"/>
<evidence type="ECO:0000313" key="4">
    <source>
        <dbReference type="Proteomes" id="UP000183924"/>
    </source>
</evidence>
<dbReference type="OrthoDB" id="9762834at2"/>